<organism evidence="1 2">
    <name type="scientific">Aspergillus taichungensis</name>
    <dbReference type="NCBI Taxonomy" id="482145"/>
    <lineage>
        <taxon>Eukaryota</taxon>
        <taxon>Fungi</taxon>
        <taxon>Dikarya</taxon>
        <taxon>Ascomycota</taxon>
        <taxon>Pezizomycotina</taxon>
        <taxon>Eurotiomycetes</taxon>
        <taxon>Eurotiomycetidae</taxon>
        <taxon>Eurotiales</taxon>
        <taxon>Aspergillaceae</taxon>
        <taxon>Aspergillus</taxon>
        <taxon>Aspergillus subgen. Circumdati</taxon>
    </lineage>
</organism>
<evidence type="ECO:0000313" key="1">
    <source>
        <dbReference type="EMBL" id="PLN76438.1"/>
    </source>
</evidence>
<keyword evidence="2" id="KW-1185">Reference proteome</keyword>
<protein>
    <submittedName>
        <fullName evidence="1">Uncharacterized protein</fullName>
    </submittedName>
</protein>
<name>A0A2J5HHH0_9EURO</name>
<dbReference type="AlphaFoldDB" id="A0A2J5HHH0"/>
<dbReference type="EMBL" id="KZ559618">
    <property type="protein sequence ID" value="PLN76438.1"/>
    <property type="molecule type" value="Genomic_DNA"/>
</dbReference>
<proteinExistence type="predicted"/>
<reference evidence="2" key="1">
    <citation type="submission" date="2017-12" db="EMBL/GenBank/DDBJ databases">
        <authorList>
            <consortium name="DOE Joint Genome Institute"/>
            <person name="Mondo S.J."/>
            <person name="Kjaerbolling I."/>
            <person name="Vesth T.C."/>
            <person name="Frisvad J.C."/>
            <person name="Nybo J.L."/>
            <person name="Theobald S."/>
            <person name="Kuo A."/>
            <person name="Bowyer P."/>
            <person name="Matsuda Y."/>
            <person name="Lyhne E.K."/>
            <person name="Kogle M.E."/>
            <person name="Clum A."/>
            <person name="Lipzen A."/>
            <person name="Salamov A."/>
            <person name="Ngan C.Y."/>
            <person name="Daum C."/>
            <person name="Chiniquy J."/>
            <person name="Barry K."/>
            <person name="LaButti K."/>
            <person name="Haridas S."/>
            <person name="Simmons B.A."/>
            <person name="Magnuson J.K."/>
            <person name="Mortensen U.H."/>
            <person name="Larsen T.O."/>
            <person name="Grigoriev I.V."/>
            <person name="Baker S.E."/>
            <person name="Andersen M.R."/>
            <person name="Nordberg H.P."/>
            <person name="Cantor M.N."/>
            <person name="Hua S.X."/>
        </authorList>
    </citation>
    <scope>NUCLEOTIDE SEQUENCE [LARGE SCALE GENOMIC DNA]</scope>
    <source>
        <strain evidence="2">IBT 19404</strain>
    </source>
</reference>
<sequence>MSSIFFFFFSSSSSASCLYRTLFSCCWGSLLGLFSLFPSSCSPFLLNQSTASLELDQVDAVHSIEPEARIQAASLLNPQTSLSKTLDARS</sequence>
<dbReference type="Proteomes" id="UP000235023">
    <property type="component" value="Unassembled WGS sequence"/>
</dbReference>
<gene>
    <name evidence="1" type="ORF">BDW42DRAFT_178712</name>
</gene>
<accession>A0A2J5HHH0</accession>
<evidence type="ECO:0000313" key="2">
    <source>
        <dbReference type="Proteomes" id="UP000235023"/>
    </source>
</evidence>